<dbReference type="EMBL" id="CM039439">
    <property type="protein sequence ID" value="KAI4297159.1"/>
    <property type="molecule type" value="Genomic_DNA"/>
</dbReference>
<comment type="caution">
    <text evidence="1">The sequence shown here is derived from an EMBL/GenBank/DDBJ whole genome shotgun (WGS) entry which is preliminary data.</text>
</comment>
<keyword evidence="2" id="KW-1185">Reference proteome</keyword>
<dbReference type="Proteomes" id="UP000828941">
    <property type="component" value="Chromosome 14"/>
</dbReference>
<accession>A0ACB9KJ07</accession>
<protein>
    <submittedName>
        <fullName evidence="1">Uncharacterized protein</fullName>
    </submittedName>
</protein>
<evidence type="ECO:0000313" key="1">
    <source>
        <dbReference type="EMBL" id="KAI4297159.1"/>
    </source>
</evidence>
<proteinExistence type="predicted"/>
<evidence type="ECO:0000313" key="2">
    <source>
        <dbReference type="Proteomes" id="UP000828941"/>
    </source>
</evidence>
<organism evidence="1 2">
    <name type="scientific">Bauhinia variegata</name>
    <name type="common">Purple orchid tree</name>
    <name type="synonym">Phanera variegata</name>
    <dbReference type="NCBI Taxonomy" id="167791"/>
    <lineage>
        <taxon>Eukaryota</taxon>
        <taxon>Viridiplantae</taxon>
        <taxon>Streptophyta</taxon>
        <taxon>Embryophyta</taxon>
        <taxon>Tracheophyta</taxon>
        <taxon>Spermatophyta</taxon>
        <taxon>Magnoliopsida</taxon>
        <taxon>eudicotyledons</taxon>
        <taxon>Gunneridae</taxon>
        <taxon>Pentapetalae</taxon>
        <taxon>rosids</taxon>
        <taxon>fabids</taxon>
        <taxon>Fabales</taxon>
        <taxon>Fabaceae</taxon>
        <taxon>Cercidoideae</taxon>
        <taxon>Cercideae</taxon>
        <taxon>Bauhiniinae</taxon>
        <taxon>Bauhinia</taxon>
    </lineage>
</organism>
<reference evidence="1 2" key="1">
    <citation type="journal article" date="2022" name="DNA Res.">
        <title>Chromosomal-level genome assembly of the orchid tree Bauhinia variegata (Leguminosae; Cercidoideae) supports the allotetraploid origin hypothesis of Bauhinia.</title>
        <authorList>
            <person name="Zhong Y."/>
            <person name="Chen Y."/>
            <person name="Zheng D."/>
            <person name="Pang J."/>
            <person name="Liu Y."/>
            <person name="Luo S."/>
            <person name="Meng S."/>
            <person name="Qian L."/>
            <person name="Wei D."/>
            <person name="Dai S."/>
            <person name="Zhou R."/>
        </authorList>
    </citation>
    <scope>NUCLEOTIDE SEQUENCE [LARGE SCALE GENOMIC DNA]</scope>
    <source>
        <strain evidence="1">BV-YZ2020</strain>
    </source>
</reference>
<gene>
    <name evidence="1" type="ORF">L6164_037060</name>
</gene>
<name>A0ACB9KJ07_BAUVA</name>
<sequence length="106" mass="12490">MKMLVCWVVLCTIIWVLHQASNTYPTEEARAHAYSKIIEIFLIKSLMFIVFNSSCCYVFISAPNEYYDPQIRCIWSHLGAKDMVLLREFPQQWDWVFFCSYAAPHA</sequence>